<keyword evidence="1" id="KW-0732">Signal</keyword>
<feature type="chain" id="PRO_5024905965" evidence="1">
    <location>
        <begin position="22"/>
        <end position="141"/>
    </location>
</feature>
<protein>
    <submittedName>
        <fullName evidence="2">Uncharacterized protein</fullName>
    </submittedName>
</protein>
<keyword evidence="3" id="KW-1185">Reference proteome</keyword>
<dbReference type="Proteomes" id="UP000325433">
    <property type="component" value="Unassembled WGS sequence"/>
</dbReference>
<evidence type="ECO:0000313" key="2">
    <source>
        <dbReference type="EMBL" id="KAE8315981.1"/>
    </source>
</evidence>
<sequence length="141" mass="15615">MRLSITRNFAILLAAAATCAAAPIEEPSWRDLLRSFQSAPTDFLHLGDDGVLRHFNESGAVLNYTTLSPQQISQALYTSSLNTAEEEEYLSQVFRNVDGRNVKGSALLNPPAYIYPTNFLNNRKLSETSEVPQSNLDPSPR</sequence>
<feature type="signal peptide" evidence="1">
    <location>
        <begin position="1"/>
        <end position="21"/>
    </location>
</feature>
<proteinExistence type="predicted"/>
<dbReference type="EMBL" id="ML738309">
    <property type="protein sequence ID" value="KAE8315981.1"/>
    <property type="molecule type" value="Genomic_DNA"/>
</dbReference>
<evidence type="ECO:0000313" key="3">
    <source>
        <dbReference type="Proteomes" id="UP000325433"/>
    </source>
</evidence>
<reference evidence="3" key="1">
    <citation type="submission" date="2019-04" db="EMBL/GenBank/DDBJ databases">
        <title>Friends and foes A comparative genomics studyof 23 Aspergillus species from section Flavi.</title>
        <authorList>
            <consortium name="DOE Joint Genome Institute"/>
            <person name="Kjaerbolling I."/>
            <person name="Vesth T."/>
            <person name="Frisvad J.C."/>
            <person name="Nybo J.L."/>
            <person name="Theobald S."/>
            <person name="Kildgaard S."/>
            <person name="Isbrandt T."/>
            <person name="Kuo A."/>
            <person name="Sato A."/>
            <person name="Lyhne E.K."/>
            <person name="Kogle M.E."/>
            <person name="Wiebenga A."/>
            <person name="Kun R.S."/>
            <person name="Lubbers R.J."/>
            <person name="Makela M.R."/>
            <person name="Barry K."/>
            <person name="Chovatia M."/>
            <person name="Clum A."/>
            <person name="Daum C."/>
            <person name="Haridas S."/>
            <person name="He G."/>
            <person name="LaButti K."/>
            <person name="Lipzen A."/>
            <person name="Mondo S."/>
            <person name="Riley R."/>
            <person name="Salamov A."/>
            <person name="Simmons B.A."/>
            <person name="Magnuson J.K."/>
            <person name="Henrissat B."/>
            <person name="Mortensen U.H."/>
            <person name="Larsen T.O."/>
            <person name="Devries R.P."/>
            <person name="Grigoriev I.V."/>
            <person name="Machida M."/>
            <person name="Baker S.E."/>
            <person name="Andersen M.R."/>
        </authorList>
    </citation>
    <scope>NUCLEOTIDE SEQUENCE [LARGE SCALE GENOMIC DNA]</scope>
    <source>
        <strain evidence="3">CBS 130015</strain>
    </source>
</reference>
<name>A0A5N6W565_9EURO</name>
<organism evidence="2 3">
    <name type="scientific">Aspergillus transmontanensis</name>
    <dbReference type="NCBI Taxonomy" id="1034304"/>
    <lineage>
        <taxon>Eukaryota</taxon>
        <taxon>Fungi</taxon>
        <taxon>Dikarya</taxon>
        <taxon>Ascomycota</taxon>
        <taxon>Pezizomycotina</taxon>
        <taxon>Eurotiomycetes</taxon>
        <taxon>Eurotiomycetidae</taxon>
        <taxon>Eurotiales</taxon>
        <taxon>Aspergillaceae</taxon>
        <taxon>Aspergillus</taxon>
        <taxon>Aspergillus subgen. Circumdati</taxon>
    </lineage>
</organism>
<accession>A0A5N6W565</accession>
<evidence type="ECO:0000256" key="1">
    <source>
        <dbReference type="SAM" id="SignalP"/>
    </source>
</evidence>
<dbReference type="AlphaFoldDB" id="A0A5N6W565"/>
<gene>
    <name evidence="2" type="ORF">BDV41DRAFT_144424</name>
</gene>